<keyword evidence="3" id="KW-1185">Reference proteome</keyword>
<evidence type="ECO:0000256" key="1">
    <source>
        <dbReference type="SAM" id="Phobius"/>
    </source>
</evidence>
<dbReference type="EMBL" id="JYDJ01000169">
    <property type="protein sequence ID" value="KRX41518.1"/>
    <property type="molecule type" value="Genomic_DNA"/>
</dbReference>
<dbReference type="Proteomes" id="UP000055048">
    <property type="component" value="Unassembled WGS sequence"/>
</dbReference>
<evidence type="ECO:0000313" key="2">
    <source>
        <dbReference type="EMBL" id="KRX41518.1"/>
    </source>
</evidence>
<proteinExistence type="predicted"/>
<protein>
    <submittedName>
        <fullName evidence="2">Uncharacterized protein</fullName>
    </submittedName>
</protein>
<reference evidence="2 3" key="1">
    <citation type="submission" date="2015-01" db="EMBL/GenBank/DDBJ databases">
        <title>Evolution of Trichinella species and genotypes.</title>
        <authorList>
            <person name="Korhonen P.K."/>
            <person name="Edoardo P."/>
            <person name="Giuseppe L.R."/>
            <person name="Gasser R.B."/>
        </authorList>
    </citation>
    <scope>NUCLEOTIDE SEQUENCE [LARGE SCALE GENOMIC DNA]</scope>
    <source>
        <strain evidence="2">ISS417</strain>
    </source>
</reference>
<keyword evidence="1" id="KW-0472">Membrane</keyword>
<dbReference type="OrthoDB" id="10351036at2759"/>
<evidence type="ECO:0000313" key="3">
    <source>
        <dbReference type="Proteomes" id="UP000055048"/>
    </source>
</evidence>
<name>A0A0V0TRK9_9BILA</name>
<sequence length="164" mass="18854">MDLLKRLLVEWIWVQIFVSNFLCVMAQFQIKLANGRALRKIAVLLIAALVASTNNKMKAGNIVLCVNDKTVEIASFLHVSRLFVFLYSTDWSMPNHFVKIRSICGIKQYPNVSQMNLSYWTISFICSNECELYTDMKCAVQEFLSKLKELLEIQTINLIYASTD</sequence>
<comment type="caution">
    <text evidence="2">The sequence shown here is derived from an EMBL/GenBank/DDBJ whole genome shotgun (WGS) entry which is preliminary data.</text>
</comment>
<keyword evidence="1" id="KW-1133">Transmembrane helix</keyword>
<dbReference type="AlphaFoldDB" id="A0A0V0TRK9"/>
<feature type="transmembrane region" description="Helical" evidence="1">
    <location>
        <begin position="12"/>
        <end position="30"/>
    </location>
</feature>
<accession>A0A0V0TRK9</accession>
<organism evidence="2 3">
    <name type="scientific">Trichinella murrelli</name>
    <dbReference type="NCBI Taxonomy" id="144512"/>
    <lineage>
        <taxon>Eukaryota</taxon>
        <taxon>Metazoa</taxon>
        <taxon>Ecdysozoa</taxon>
        <taxon>Nematoda</taxon>
        <taxon>Enoplea</taxon>
        <taxon>Dorylaimia</taxon>
        <taxon>Trichinellida</taxon>
        <taxon>Trichinellidae</taxon>
        <taxon>Trichinella</taxon>
    </lineage>
</organism>
<gene>
    <name evidence="2" type="ORF">T05_10571</name>
</gene>
<keyword evidence="1" id="KW-0812">Transmembrane</keyword>